<name>A0A6J4HRE7_9BACT</name>
<proteinExistence type="predicted"/>
<sequence length="137" mass="15127">MKRIAAVVAAMLATIAVAASAPSAPPTPDKAAPLRPADGAWPRRTTIDELNRMVKKGDYHLVRQQKVAHRLEFRGTVRIVRGTPLIELPGGFWSAHLENVSTSDRPLKAGDTVTGRALVVDEAYAALFLWVYEWRRE</sequence>
<keyword evidence="2" id="KW-0732">Signal</keyword>
<feature type="region of interest" description="Disordered" evidence="1">
    <location>
        <begin position="20"/>
        <end position="40"/>
    </location>
</feature>
<feature type="chain" id="PRO_5027118712" description="DUF5666 domain-containing protein" evidence="2">
    <location>
        <begin position="19"/>
        <end position="137"/>
    </location>
</feature>
<feature type="signal peptide" evidence="2">
    <location>
        <begin position="1"/>
        <end position="18"/>
    </location>
</feature>
<gene>
    <name evidence="3" type="ORF">AVDCRST_MAG63-871</name>
</gene>
<dbReference type="AlphaFoldDB" id="A0A6J4HRE7"/>
<evidence type="ECO:0008006" key="4">
    <source>
        <dbReference type="Google" id="ProtNLM"/>
    </source>
</evidence>
<organism evidence="3">
    <name type="scientific">uncultured Armatimonadetes bacterium</name>
    <dbReference type="NCBI Taxonomy" id="157466"/>
    <lineage>
        <taxon>Bacteria</taxon>
        <taxon>Bacillati</taxon>
        <taxon>Armatimonadota</taxon>
        <taxon>environmental samples</taxon>
    </lineage>
</organism>
<evidence type="ECO:0000256" key="1">
    <source>
        <dbReference type="SAM" id="MobiDB-lite"/>
    </source>
</evidence>
<reference evidence="3" key="1">
    <citation type="submission" date="2020-02" db="EMBL/GenBank/DDBJ databases">
        <authorList>
            <person name="Meier V. D."/>
        </authorList>
    </citation>
    <scope>NUCLEOTIDE SEQUENCE</scope>
    <source>
        <strain evidence="3">AVDCRST_MAG63</strain>
    </source>
</reference>
<evidence type="ECO:0000313" key="3">
    <source>
        <dbReference type="EMBL" id="CAA9228986.1"/>
    </source>
</evidence>
<evidence type="ECO:0000256" key="2">
    <source>
        <dbReference type="SAM" id="SignalP"/>
    </source>
</evidence>
<protein>
    <recommendedName>
        <fullName evidence="4">DUF5666 domain-containing protein</fullName>
    </recommendedName>
</protein>
<accession>A0A6J4HRE7</accession>
<dbReference type="EMBL" id="CADCTO010000116">
    <property type="protein sequence ID" value="CAA9228986.1"/>
    <property type="molecule type" value="Genomic_DNA"/>
</dbReference>